<dbReference type="Proteomes" id="UP000306631">
    <property type="component" value="Unassembled WGS sequence"/>
</dbReference>
<gene>
    <name evidence="1" type="ORF">E5352_04380</name>
</gene>
<dbReference type="AlphaFoldDB" id="A0A4S2D469"/>
<sequence length="150" mass="15537">MTTPLTQEQAGAQYAITAEPVLVNNGETLRTVVSVTNTGKVAISSKGKLPVNLAISLVDPSGEMVARDFVRASLPAAGIAAGASADVITEVPAKDVVGKSLRFGLVQEAIVWFSDFNVATVDYGPLTACDDQGKPTICGKDGKPLQHVAQ</sequence>
<evidence type="ECO:0000313" key="2">
    <source>
        <dbReference type="Proteomes" id="UP000306631"/>
    </source>
</evidence>
<organism evidence="1 2">
    <name type="scientific">Stenotrophomonas maltophilia</name>
    <name type="common">Pseudomonas maltophilia</name>
    <name type="synonym">Xanthomonas maltophilia</name>
    <dbReference type="NCBI Taxonomy" id="40324"/>
    <lineage>
        <taxon>Bacteria</taxon>
        <taxon>Pseudomonadati</taxon>
        <taxon>Pseudomonadota</taxon>
        <taxon>Gammaproteobacteria</taxon>
        <taxon>Lysobacterales</taxon>
        <taxon>Lysobacteraceae</taxon>
        <taxon>Stenotrophomonas</taxon>
        <taxon>Stenotrophomonas maltophilia group</taxon>
    </lineage>
</organism>
<proteinExistence type="predicted"/>
<accession>A0A4S2D469</accession>
<reference evidence="1 2" key="1">
    <citation type="submission" date="2019-04" db="EMBL/GenBank/DDBJ databases">
        <title>Microbes associate with the intestines of laboratory mice.</title>
        <authorList>
            <person name="Navarre W."/>
            <person name="Wong E."/>
            <person name="Huang K."/>
            <person name="Tropini C."/>
            <person name="Ng K."/>
            <person name="Yu B."/>
        </authorList>
    </citation>
    <scope>NUCLEOTIDE SEQUENCE [LARGE SCALE GENOMIC DNA]</scope>
    <source>
        <strain evidence="1 2">NM62_B4-13</strain>
    </source>
</reference>
<protein>
    <submittedName>
        <fullName evidence="1">Glycosyltransferase</fullName>
    </submittedName>
</protein>
<comment type="caution">
    <text evidence="1">The sequence shown here is derived from an EMBL/GenBank/DDBJ whole genome shotgun (WGS) entry which is preliminary data.</text>
</comment>
<name>A0A4S2D469_STEMA</name>
<keyword evidence="1" id="KW-0808">Transferase</keyword>
<dbReference type="OrthoDB" id="6008431at2"/>
<dbReference type="GO" id="GO:0016740">
    <property type="term" value="F:transferase activity"/>
    <property type="evidence" value="ECO:0007669"/>
    <property type="project" value="UniProtKB-KW"/>
</dbReference>
<dbReference type="EMBL" id="SRYW01000003">
    <property type="protein sequence ID" value="TGY36056.1"/>
    <property type="molecule type" value="Genomic_DNA"/>
</dbReference>
<evidence type="ECO:0000313" key="1">
    <source>
        <dbReference type="EMBL" id="TGY36056.1"/>
    </source>
</evidence>